<sequence length="373" mass="40248">MSRFDVIVVGAGIVGLAHAYEAARKGLKVCVVERDAACVSASIRNFGFVTVTGQGAGDTWRRARYARDVWAAIAPQAGIQVVHQGLNVVATRDKAVDVLNAFMATDMAQSVGCELWSPAQAARHAPELQLGDARAVLHSPIDLRVESRQAIGQLTRWLAEQHNVTFRFGEAVLEVATPKVVTAKATLHAERVVVCTNADIHGLYNQLFAKHQVRLCQLQMLRVQPQAGFKLTASVMGDLSLVRYHGYSKLPQAQALLAQLQQEEGESLAHGIHLIAVQSADGSLVVGDSHHYGASVAPFASDAVDQLMLRHMREALHLGDYTVTERWVGIYPSAPGTDCFIEAPDDATRVAVVTSGTGASTGFGVAHDTFERW</sequence>
<dbReference type="InterPro" id="IPR036188">
    <property type="entry name" value="FAD/NAD-bd_sf"/>
</dbReference>
<feature type="domain" description="FAD dependent oxidoreductase" evidence="5">
    <location>
        <begin position="5"/>
        <end position="369"/>
    </location>
</feature>
<dbReference type="RefSeq" id="WP_184710971.1">
    <property type="nucleotide sequence ID" value="NZ_JACHKZ010000031.1"/>
</dbReference>
<comment type="similarity">
    <text evidence="2">Belongs to the DadA oxidoreductase family.</text>
</comment>
<keyword evidence="7" id="KW-1185">Reference proteome</keyword>
<evidence type="ECO:0000256" key="2">
    <source>
        <dbReference type="ARBA" id="ARBA00009410"/>
    </source>
</evidence>
<name>A0ABR6RK05_9BURK</name>
<dbReference type="Proteomes" id="UP000562492">
    <property type="component" value="Unassembled WGS sequence"/>
</dbReference>
<dbReference type="PANTHER" id="PTHR13847">
    <property type="entry name" value="SARCOSINE DEHYDROGENASE-RELATED"/>
    <property type="match status" value="1"/>
</dbReference>
<dbReference type="InterPro" id="IPR017741">
    <property type="entry name" value="FAD-dependent_OxRdtase_HpnW"/>
</dbReference>
<evidence type="ECO:0000256" key="3">
    <source>
        <dbReference type="ARBA" id="ARBA00022630"/>
    </source>
</evidence>
<protein>
    <submittedName>
        <fullName evidence="6">FAD dependent oxidoreductase TIGR03364</fullName>
    </submittedName>
</protein>
<evidence type="ECO:0000259" key="5">
    <source>
        <dbReference type="Pfam" id="PF01266"/>
    </source>
</evidence>
<dbReference type="NCBIfam" id="TIGR03364">
    <property type="entry name" value="HpnW_proposed"/>
    <property type="match status" value="1"/>
</dbReference>
<evidence type="ECO:0000313" key="7">
    <source>
        <dbReference type="Proteomes" id="UP000562492"/>
    </source>
</evidence>
<comment type="cofactor">
    <cofactor evidence="1">
        <name>FAD</name>
        <dbReference type="ChEBI" id="CHEBI:57692"/>
    </cofactor>
</comment>
<organism evidence="6 7">
    <name type="scientific">Comamonas odontotermitis</name>
    <dbReference type="NCBI Taxonomy" id="379895"/>
    <lineage>
        <taxon>Bacteria</taxon>
        <taxon>Pseudomonadati</taxon>
        <taxon>Pseudomonadota</taxon>
        <taxon>Betaproteobacteria</taxon>
        <taxon>Burkholderiales</taxon>
        <taxon>Comamonadaceae</taxon>
        <taxon>Comamonas</taxon>
    </lineage>
</organism>
<reference evidence="6 7" key="1">
    <citation type="submission" date="2020-08" db="EMBL/GenBank/DDBJ databases">
        <title>Functional genomics of gut bacteria from endangered species of beetles.</title>
        <authorList>
            <person name="Carlos-Shanley C."/>
        </authorList>
    </citation>
    <scope>NUCLEOTIDE SEQUENCE [LARGE SCALE GENOMIC DNA]</scope>
    <source>
        <strain evidence="6 7">S00124</strain>
    </source>
</reference>
<evidence type="ECO:0000256" key="1">
    <source>
        <dbReference type="ARBA" id="ARBA00001974"/>
    </source>
</evidence>
<accession>A0ABR6RK05</accession>
<evidence type="ECO:0000256" key="4">
    <source>
        <dbReference type="ARBA" id="ARBA00023002"/>
    </source>
</evidence>
<dbReference type="EMBL" id="JACHKZ010000031">
    <property type="protein sequence ID" value="MBB6579492.1"/>
    <property type="molecule type" value="Genomic_DNA"/>
</dbReference>
<keyword evidence="3" id="KW-0285">Flavoprotein</keyword>
<gene>
    <name evidence="6" type="ORF">HNP33_003605</name>
</gene>
<keyword evidence="4" id="KW-0560">Oxidoreductase</keyword>
<dbReference type="InterPro" id="IPR006076">
    <property type="entry name" value="FAD-dep_OxRdtase"/>
</dbReference>
<dbReference type="Gene3D" id="3.30.9.10">
    <property type="entry name" value="D-Amino Acid Oxidase, subunit A, domain 2"/>
    <property type="match status" value="1"/>
</dbReference>
<dbReference type="PANTHER" id="PTHR13847:SF286">
    <property type="entry name" value="D-AMINO ACID DEHYDROGENASE"/>
    <property type="match status" value="1"/>
</dbReference>
<dbReference type="SUPFAM" id="SSF51905">
    <property type="entry name" value="FAD/NAD(P)-binding domain"/>
    <property type="match status" value="1"/>
</dbReference>
<dbReference type="Gene3D" id="3.50.50.60">
    <property type="entry name" value="FAD/NAD(P)-binding domain"/>
    <property type="match status" value="1"/>
</dbReference>
<comment type="caution">
    <text evidence="6">The sequence shown here is derived from an EMBL/GenBank/DDBJ whole genome shotgun (WGS) entry which is preliminary data.</text>
</comment>
<evidence type="ECO:0000313" key="6">
    <source>
        <dbReference type="EMBL" id="MBB6579492.1"/>
    </source>
</evidence>
<dbReference type="Pfam" id="PF01266">
    <property type="entry name" value="DAO"/>
    <property type="match status" value="1"/>
</dbReference>
<proteinExistence type="inferred from homology"/>